<name>A0A4P9YI01_ROZAC</name>
<dbReference type="Proteomes" id="UP000281549">
    <property type="component" value="Unassembled WGS sequence"/>
</dbReference>
<protein>
    <submittedName>
        <fullName evidence="2">Uncharacterized protein</fullName>
    </submittedName>
</protein>
<organism evidence="2 3">
    <name type="scientific">Rozella allomycis (strain CSF55)</name>
    <dbReference type="NCBI Taxonomy" id="988480"/>
    <lineage>
        <taxon>Eukaryota</taxon>
        <taxon>Fungi</taxon>
        <taxon>Fungi incertae sedis</taxon>
        <taxon>Cryptomycota</taxon>
        <taxon>Cryptomycota incertae sedis</taxon>
        <taxon>Rozella</taxon>
    </lineage>
</organism>
<feature type="chain" id="PRO_5020293117" evidence="1">
    <location>
        <begin position="19"/>
        <end position="240"/>
    </location>
</feature>
<evidence type="ECO:0000313" key="3">
    <source>
        <dbReference type="Proteomes" id="UP000281549"/>
    </source>
</evidence>
<evidence type="ECO:0000256" key="1">
    <source>
        <dbReference type="SAM" id="SignalP"/>
    </source>
</evidence>
<dbReference type="EMBL" id="ML005329">
    <property type="protein sequence ID" value="RKP18948.1"/>
    <property type="molecule type" value="Genomic_DNA"/>
</dbReference>
<reference evidence="3" key="1">
    <citation type="journal article" date="2018" name="Nat. Microbiol.">
        <title>Leveraging single-cell genomics to expand the fungal tree of life.</title>
        <authorList>
            <person name="Ahrendt S.R."/>
            <person name="Quandt C.A."/>
            <person name="Ciobanu D."/>
            <person name="Clum A."/>
            <person name="Salamov A."/>
            <person name="Andreopoulos B."/>
            <person name="Cheng J.F."/>
            <person name="Woyke T."/>
            <person name="Pelin A."/>
            <person name="Henrissat B."/>
            <person name="Reynolds N.K."/>
            <person name="Benny G.L."/>
            <person name="Smith M.E."/>
            <person name="James T.Y."/>
            <person name="Grigoriev I.V."/>
        </authorList>
    </citation>
    <scope>NUCLEOTIDE SEQUENCE [LARGE SCALE GENOMIC DNA]</scope>
    <source>
        <strain evidence="3">CSF55</strain>
    </source>
</reference>
<evidence type="ECO:0000313" key="2">
    <source>
        <dbReference type="EMBL" id="RKP18948.1"/>
    </source>
</evidence>
<accession>A0A4P9YI01</accession>
<feature type="signal peptide" evidence="1">
    <location>
        <begin position="1"/>
        <end position="18"/>
    </location>
</feature>
<dbReference type="AlphaFoldDB" id="A0A4P9YI01"/>
<sequence>MTFFAVVVTFLLLSWAKSQTVSDLNVSGSMIASASSEIQPLEDLPAPLELNLDCLQSVDVEMLLQEDDTSLGASSIAGTSQLEQYDHMLPEYERRRRQEERRLRERTKSCENKYIPSDDTSLNGSLLDEIGQFIEANNNMFPARLDTSMYSGMDPAVLERNQNEDITVLSQTESLKYETDKCDEKLNIGRACRSEEHEPSALRTIAQVQPLEIEIFDEPECCLPGLKFLKKKFRPSKKAF</sequence>
<keyword evidence="1" id="KW-0732">Signal</keyword>
<gene>
    <name evidence="2" type="ORF">ROZALSC1DRAFT_22738</name>
</gene>
<proteinExistence type="predicted"/>